<sequence>MTVRRQEPFPPPIHRHPGRSAAESRDPGASDGAFPPPAGGEPARGASPLGPGSAVRYAALRPG</sequence>
<reference evidence="2" key="1">
    <citation type="submission" date="2020-02" db="EMBL/GenBank/DDBJ databases">
        <authorList>
            <person name="Gao J."/>
            <person name="Sun J."/>
        </authorList>
    </citation>
    <scope>NUCLEOTIDE SEQUENCE</scope>
    <source>
        <strain evidence="2">602-2</strain>
    </source>
</reference>
<evidence type="ECO:0000256" key="1">
    <source>
        <dbReference type="SAM" id="MobiDB-lite"/>
    </source>
</evidence>
<gene>
    <name evidence="2" type="ORF">G5B46_05055</name>
</gene>
<organism evidence="2">
    <name type="scientific">Caulobacter sp. 602-2</name>
    <dbReference type="NCBI Taxonomy" id="2710887"/>
    <lineage>
        <taxon>Bacteria</taxon>
        <taxon>Pseudomonadati</taxon>
        <taxon>Pseudomonadota</taxon>
        <taxon>Alphaproteobacteria</taxon>
        <taxon>Caulobacterales</taxon>
        <taxon>Caulobacteraceae</taxon>
        <taxon>Caulobacter</taxon>
    </lineage>
</organism>
<name>A0A6G4QU54_9CAUL</name>
<proteinExistence type="predicted"/>
<protein>
    <submittedName>
        <fullName evidence="2">Uncharacterized protein</fullName>
    </submittedName>
</protein>
<dbReference type="RefSeq" id="WP_165256741.1">
    <property type="nucleotide sequence ID" value="NZ_JAAKGT010000002.1"/>
</dbReference>
<comment type="caution">
    <text evidence="2">The sequence shown here is derived from an EMBL/GenBank/DDBJ whole genome shotgun (WGS) entry which is preliminary data.</text>
</comment>
<feature type="region of interest" description="Disordered" evidence="1">
    <location>
        <begin position="1"/>
        <end position="63"/>
    </location>
</feature>
<dbReference type="EMBL" id="JAAKGT010000002">
    <property type="protein sequence ID" value="NGM48969.1"/>
    <property type="molecule type" value="Genomic_DNA"/>
</dbReference>
<accession>A0A6G4QU54</accession>
<dbReference type="AlphaFoldDB" id="A0A6G4QU54"/>
<evidence type="ECO:0000313" key="2">
    <source>
        <dbReference type="EMBL" id="NGM48969.1"/>
    </source>
</evidence>